<dbReference type="GeneID" id="87592974"/>
<dbReference type="InterPro" id="IPR016181">
    <property type="entry name" value="Acyl_CoA_acyltransferase"/>
</dbReference>
<dbReference type="EMBL" id="MAOI01000079">
    <property type="protein sequence ID" value="OJD77816.1"/>
    <property type="molecule type" value="Genomic_DNA"/>
</dbReference>
<sequence length="180" mass="21171">MEFPKLETERLLLRELTLLDAETMFHYFSKESVIRYFGMDSFENIEQAKTTIQTFRKRYEEGSVFRWGIEKKGTDQLIGTCGFHLINNHHNRAEIGYELDDTYWGQGYATEALQAMLAYGFEKLNFIRIAAVVYIENEASRNLLKKAGFQEEGLLRKYMIQNDVAHDTVVYSLLKEDWQK</sequence>
<reference evidence="2 3" key="1">
    <citation type="submission" date="2016-06" db="EMBL/GenBank/DDBJ databases">
        <title>First insights into the genetic diversity and population structure of in the Bacillus cereus group bacteria from diverse marine environments.</title>
        <authorList>
            <person name="Liu Y."/>
            <person name="Lai Q."/>
            <person name="Shao Z."/>
        </authorList>
    </citation>
    <scope>NUCLEOTIDE SEQUENCE [LARGE SCALE GENOMIC DNA]</scope>
    <source>
        <strain evidence="2 3">NH24A2</strain>
    </source>
</reference>
<proteinExistence type="predicted"/>
<name>A0A1J9UGJ5_9BACI</name>
<dbReference type="CDD" id="cd04301">
    <property type="entry name" value="NAT_SF"/>
    <property type="match status" value="1"/>
</dbReference>
<dbReference type="AlphaFoldDB" id="A0A1J9UGJ5"/>
<dbReference type="GO" id="GO:0008999">
    <property type="term" value="F:protein-N-terminal-alanine acetyltransferase activity"/>
    <property type="evidence" value="ECO:0007669"/>
    <property type="project" value="TreeGrafter"/>
</dbReference>
<evidence type="ECO:0000259" key="1">
    <source>
        <dbReference type="PROSITE" id="PS51186"/>
    </source>
</evidence>
<dbReference type="SUPFAM" id="SSF55729">
    <property type="entry name" value="Acyl-CoA N-acyltransferases (Nat)"/>
    <property type="match status" value="1"/>
</dbReference>
<dbReference type="InterPro" id="IPR000182">
    <property type="entry name" value="GNAT_dom"/>
</dbReference>
<dbReference type="Gene3D" id="3.40.630.30">
    <property type="match status" value="1"/>
</dbReference>
<feature type="domain" description="N-acetyltransferase" evidence="1">
    <location>
        <begin position="11"/>
        <end position="176"/>
    </location>
</feature>
<protein>
    <submittedName>
        <fullName evidence="2">Acetyltransferase</fullName>
    </submittedName>
</protein>
<dbReference type="PANTHER" id="PTHR43792">
    <property type="entry name" value="GNAT FAMILY, PUTATIVE (AFU_ORTHOLOGUE AFUA_3G00765)-RELATED-RELATED"/>
    <property type="match status" value="1"/>
</dbReference>
<accession>A0A1J9UGJ5</accession>
<organism evidence="2 3">
    <name type="scientific">Bacillus paramycoides</name>
    <dbReference type="NCBI Taxonomy" id="2026194"/>
    <lineage>
        <taxon>Bacteria</taxon>
        <taxon>Bacillati</taxon>
        <taxon>Bacillota</taxon>
        <taxon>Bacilli</taxon>
        <taxon>Bacillales</taxon>
        <taxon>Bacillaceae</taxon>
        <taxon>Bacillus</taxon>
        <taxon>Bacillus cereus group</taxon>
    </lineage>
</organism>
<dbReference type="RefSeq" id="WP_071719193.1">
    <property type="nucleotide sequence ID" value="NZ_CBCSHB010000025.1"/>
</dbReference>
<dbReference type="GO" id="GO:0005737">
    <property type="term" value="C:cytoplasm"/>
    <property type="evidence" value="ECO:0007669"/>
    <property type="project" value="TreeGrafter"/>
</dbReference>
<dbReference type="Pfam" id="PF13302">
    <property type="entry name" value="Acetyltransf_3"/>
    <property type="match status" value="1"/>
</dbReference>
<dbReference type="InterPro" id="IPR051531">
    <property type="entry name" value="N-acetyltransferase"/>
</dbReference>
<evidence type="ECO:0000313" key="3">
    <source>
        <dbReference type="Proteomes" id="UP000182788"/>
    </source>
</evidence>
<dbReference type="PANTHER" id="PTHR43792:SF9">
    <property type="entry name" value="RIBOSOMAL-PROTEIN-ALANINE ACETYLTRANSFERASE"/>
    <property type="match status" value="1"/>
</dbReference>
<comment type="caution">
    <text evidence="2">The sequence shown here is derived from an EMBL/GenBank/DDBJ whole genome shotgun (WGS) entry which is preliminary data.</text>
</comment>
<dbReference type="Proteomes" id="UP000182788">
    <property type="component" value="Unassembled WGS sequence"/>
</dbReference>
<evidence type="ECO:0000313" key="2">
    <source>
        <dbReference type="EMBL" id="OJD77816.1"/>
    </source>
</evidence>
<gene>
    <name evidence="2" type="ORF">BAU28_00855</name>
</gene>
<dbReference type="PROSITE" id="PS51186">
    <property type="entry name" value="GNAT"/>
    <property type="match status" value="1"/>
</dbReference>
<keyword evidence="2" id="KW-0808">Transferase</keyword>